<name>A0A2M7TFJ9_UNCKA</name>
<dbReference type="AlphaFoldDB" id="A0A2M7TFJ9"/>
<evidence type="ECO:0000313" key="1">
    <source>
        <dbReference type="EMBL" id="PIZ44632.1"/>
    </source>
</evidence>
<reference evidence="2" key="1">
    <citation type="submission" date="2017-09" db="EMBL/GenBank/DDBJ databases">
        <title>Depth-based differentiation of microbial function through sediment-hosted aquifers and enrichment of novel symbionts in the deep terrestrial subsurface.</title>
        <authorList>
            <person name="Probst A.J."/>
            <person name="Ladd B."/>
            <person name="Jarett J.K."/>
            <person name="Geller-Mcgrath D.E."/>
            <person name="Sieber C.M.K."/>
            <person name="Emerson J.B."/>
            <person name="Anantharaman K."/>
            <person name="Thomas B.C."/>
            <person name="Malmstrom R."/>
            <person name="Stieglmeier M."/>
            <person name="Klingl A."/>
            <person name="Woyke T."/>
            <person name="Ryan C.M."/>
            <person name="Banfield J.F."/>
        </authorList>
    </citation>
    <scope>NUCLEOTIDE SEQUENCE [LARGE SCALE GENOMIC DNA]</scope>
</reference>
<gene>
    <name evidence="1" type="ORF">COY32_06170</name>
</gene>
<organism evidence="1 2">
    <name type="scientific">candidate division WWE3 bacterium CG_4_10_14_0_2_um_filter_41_14</name>
    <dbReference type="NCBI Taxonomy" id="1975072"/>
    <lineage>
        <taxon>Bacteria</taxon>
        <taxon>Katanobacteria</taxon>
    </lineage>
</organism>
<sequence>MNLQDLIAKKVQLESELAQVSAAIAAFGDSTPVQIRTWKNIKNTAHLGCVDFRPQEGDLVVFVDKEFTKIQEGRFQSGWVVKSDWEQFCLAHPEMVGSDMSVCEVNS</sequence>
<dbReference type="Proteomes" id="UP000228920">
    <property type="component" value="Unassembled WGS sequence"/>
</dbReference>
<protein>
    <submittedName>
        <fullName evidence="1">Uncharacterized protein</fullName>
    </submittedName>
</protein>
<comment type="caution">
    <text evidence="1">The sequence shown here is derived from an EMBL/GenBank/DDBJ whole genome shotgun (WGS) entry which is preliminary data.</text>
</comment>
<evidence type="ECO:0000313" key="2">
    <source>
        <dbReference type="Proteomes" id="UP000228920"/>
    </source>
</evidence>
<accession>A0A2M7TFJ9</accession>
<dbReference type="EMBL" id="PFNL01000169">
    <property type="protein sequence ID" value="PIZ44632.1"/>
    <property type="molecule type" value="Genomic_DNA"/>
</dbReference>
<proteinExistence type="predicted"/>